<dbReference type="PROSITE" id="PS00770">
    <property type="entry name" value="AA_TRANSFER_CLASS_4"/>
    <property type="match status" value="1"/>
</dbReference>
<keyword evidence="10" id="KW-1185">Reference proteome</keyword>
<keyword evidence="8" id="KW-0100">Branched-chain amino acid biosynthesis</keyword>
<comment type="catalytic activity">
    <reaction evidence="8">
        <text>L-valine + 2-oxoglutarate = 3-methyl-2-oxobutanoate + L-glutamate</text>
        <dbReference type="Rhea" id="RHEA:24813"/>
        <dbReference type="ChEBI" id="CHEBI:11851"/>
        <dbReference type="ChEBI" id="CHEBI:16810"/>
        <dbReference type="ChEBI" id="CHEBI:29985"/>
        <dbReference type="ChEBI" id="CHEBI:57762"/>
        <dbReference type="EC" id="2.6.1.42"/>
    </reaction>
</comment>
<proteinExistence type="inferred from homology"/>
<dbReference type="OrthoDB" id="409992at2759"/>
<comment type="caution">
    <text evidence="9">The sequence shown here is derived from an EMBL/GenBank/DDBJ whole genome shotgun (WGS) entry which is preliminary data.</text>
</comment>
<comment type="catalytic activity">
    <reaction evidence="8">
        <text>L-isoleucine + 2-oxoglutarate = (S)-3-methyl-2-oxopentanoate + L-glutamate</text>
        <dbReference type="Rhea" id="RHEA:24801"/>
        <dbReference type="ChEBI" id="CHEBI:16810"/>
        <dbReference type="ChEBI" id="CHEBI:29985"/>
        <dbReference type="ChEBI" id="CHEBI:35146"/>
        <dbReference type="ChEBI" id="CHEBI:58045"/>
        <dbReference type="EC" id="2.6.1.42"/>
    </reaction>
</comment>
<evidence type="ECO:0000256" key="7">
    <source>
        <dbReference type="RuleBase" id="RU004516"/>
    </source>
</evidence>
<comment type="catalytic activity">
    <reaction evidence="8">
        <text>L-leucine + 2-oxoglutarate = 4-methyl-2-oxopentanoate + L-glutamate</text>
        <dbReference type="Rhea" id="RHEA:18321"/>
        <dbReference type="ChEBI" id="CHEBI:16810"/>
        <dbReference type="ChEBI" id="CHEBI:17865"/>
        <dbReference type="ChEBI" id="CHEBI:29985"/>
        <dbReference type="ChEBI" id="CHEBI:57427"/>
        <dbReference type="EC" id="2.6.1.42"/>
    </reaction>
</comment>
<accession>A0A835JSN5</accession>
<dbReference type="InterPro" id="IPR018300">
    <property type="entry name" value="Aminotrans_IV_CS"/>
</dbReference>
<dbReference type="GO" id="GO:0008652">
    <property type="term" value="P:amino acid biosynthetic process"/>
    <property type="evidence" value="ECO:0007669"/>
    <property type="project" value="UniProtKB-KW"/>
</dbReference>
<comment type="similarity">
    <text evidence="2 6">Belongs to the class-IV pyridoxal-phosphate-dependent aminotransferase family.</text>
</comment>
<dbReference type="Gene3D" id="3.30.470.10">
    <property type="match status" value="1"/>
</dbReference>
<dbReference type="InterPro" id="IPR033939">
    <property type="entry name" value="BCAT_family"/>
</dbReference>
<evidence type="ECO:0000256" key="6">
    <source>
        <dbReference type="RuleBase" id="RU004106"/>
    </source>
</evidence>
<dbReference type="EC" id="2.6.1.42" evidence="8"/>
<dbReference type="InterPro" id="IPR001544">
    <property type="entry name" value="Aminotrans_IV"/>
</dbReference>
<protein>
    <recommendedName>
        <fullName evidence="8">Branched-chain-amino-acid aminotransferase</fullName>
        <ecNumber evidence="8">2.6.1.42</ecNumber>
    </recommendedName>
</protein>
<dbReference type="InterPro" id="IPR043132">
    <property type="entry name" value="BCAT-like_C"/>
</dbReference>
<dbReference type="GO" id="GO:0009082">
    <property type="term" value="P:branched-chain amino acid biosynthetic process"/>
    <property type="evidence" value="ECO:0007669"/>
    <property type="project" value="UniProtKB-KW"/>
</dbReference>
<dbReference type="FunFam" id="3.20.10.10:FF:000003">
    <property type="entry name" value="Branched-chain-amino-acid aminotransferase"/>
    <property type="match status" value="1"/>
</dbReference>
<evidence type="ECO:0000256" key="5">
    <source>
        <dbReference type="ARBA" id="ARBA00022898"/>
    </source>
</evidence>
<dbReference type="InterPro" id="IPR036038">
    <property type="entry name" value="Aminotransferase-like"/>
</dbReference>
<name>A0A835JSN5_9ROSI</name>
<dbReference type="GO" id="GO:0004084">
    <property type="term" value="F:branched-chain-amino-acid transaminase activity"/>
    <property type="evidence" value="ECO:0007669"/>
    <property type="project" value="UniProtKB-EC"/>
</dbReference>
<organism evidence="9 10">
    <name type="scientific">Salix dunnii</name>
    <dbReference type="NCBI Taxonomy" id="1413687"/>
    <lineage>
        <taxon>Eukaryota</taxon>
        <taxon>Viridiplantae</taxon>
        <taxon>Streptophyta</taxon>
        <taxon>Embryophyta</taxon>
        <taxon>Tracheophyta</taxon>
        <taxon>Spermatophyta</taxon>
        <taxon>Magnoliopsida</taxon>
        <taxon>eudicotyledons</taxon>
        <taxon>Gunneridae</taxon>
        <taxon>Pentapetalae</taxon>
        <taxon>rosids</taxon>
        <taxon>fabids</taxon>
        <taxon>Malpighiales</taxon>
        <taxon>Salicaceae</taxon>
        <taxon>Saliceae</taxon>
        <taxon>Salix</taxon>
    </lineage>
</organism>
<dbReference type="EMBL" id="JADGMS010000009">
    <property type="protein sequence ID" value="KAF9675763.1"/>
    <property type="molecule type" value="Genomic_DNA"/>
</dbReference>
<evidence type="ECO:0000256" key="1">
    <source>
        <dbReference type="ARBA" id="ARBA00001933"/>
    </source>
</evidence>
<evidence type="ECO:0000256" key="3">
    <source>
        <dbReference type="ARBA" id="ARBA00022576"/>
    </source>
</evidence>
<gene>
    <name evidence="9" type="ORF">SADUNF_Sadunf09G0066700</name>
</gene>
<dbReference type="CDD" id="cd01557">
    <property type="entry name" value="BCAT_beta_family"/>
    <property type="match status" value="1"/>
</dbReference>
<evidence type="ECO:0000256" key="4">
    <source>
        <dbReference type="ARBA" id="ARBA00022679"/>
    </source>
</evidence>
<dbReference type="PANTHER" id="PTHR42825">
    <property type="entry name" value="AMINO ACID AMINOTRANSFERASE"/>
    <property type="match status" value="1"/>
</dbReference>
<dbReference type="InterPro" id="IPR005786">
    <property type="entry name" value="B_amino_transII"/>
</dbReference>
<sequence>MFYSKIFAQGFLSLPLYVNKGVEGSLCSLVAELLLRAPMASSTSGPKKRLSRFRQVVRLLLRKSNSAPPPVKSTDDHKVAIDEKVKSGGEDINWDSVGFGLTPTDSMFIMKCPIGDKYSEGQLVPYGNFEISPSSSVLNYGQGLFEGMKVYRREDGRIMIFRPEENARRMQMGAERLLMQAPTTEQFIHAVKKTALANERWVPPYGTGTLYLRPLLIGSGAVLGIGPAPECTFLIFASPIGNSYKSGINAFNLSIETKLHRASPGGTGGIKSITNYAPVFESVKRAKAAGFDDVLFLDEETGKHIEEASSCNVFILKGNVISTPPIFGTILPGITRKSILEIARDCGYEVEERRVPVEDVLAADEVFCTGTAVIVTSVASITYQEQRVEYKTGEDTVCHRLRTTLTGIQTGLVEDKKGWTVQLN</sequence>
<keyword evidence="4 8" id="KW-0808">Transferase</keyword>
<keyword evidence="3 8" id="KW-0032">Aminotransferase</keyword>
<dbReference type="AlphaFoldDB" id="A0A835JSN5"/>
<comment type="cofactor">
    <cofactor evidence="1 7">
        <name>pyridoxal 5'-phosphate</name>
        <dbReference type="ChEBI" id="CHEBI:597326"/>
    </cofactor>
</comment>
<dbReference type="NCBIfam" id="NF009897">
    <property type="entry name" value="PRK13357.1"/>
    <property type="match status" value="1"/>
</dbReference>
<dbReference type="SUPFAM" id="SSF56752">
    <property type="entry name" value="D-aminoacid aminotransferase-like PLP-dependent enzymes"/>
    <property type="match status" value="1"/>
</dbReference>
<keyword evidence="8" id="KW-0028">Amino-acid biosynthesis</keyword>
<reference evidence="9 10" key="1">
    <citation type="submission" date="2020-10" db="EMBL/GenBank/DDBJ databases">
        <title>Plant Genome Project.</title>
        <authorList>
            <person name="Zhang R.-G."/>
        </authorList>
    </citation>
    <scope>NUCLEOTIDE SEQUENCE [LARGE SCALE GENOMIC DNA]</scope>
    <source>
        <strain evidence="9">FAFU-HL-1</strain>
        <tissue evidence="9">Leaf</tissue>
    </source>
</reference>
<dbReference type="Pfam" id="PF01063">
    <property type="entry name" value="Aminotran_4"/>
    <property type="match status" value="1"/>
</dbReference>
<dbReference type="NCBIfam" id="TIGR01123">
    <property type="entry name" value="ilvE_II"/>
    <property type="match status" value="1"/>
</dbReference>
<keyword evidence="5 7" id="KW-0663">Pyridoxal phosphate</keyword>
<evidence type="ECO:0000313" key="9">
    <source>
        <dbReference type="EMBL" id="KAF9675763.1"/>
    </source>
</evidence>
<evidence type="ECO:0000256" key="2">
    <source>
        <dbReference type="ARBA" id="ARBA00009320"/>
    </source>
</evidence>
<dbReference type="Gene3D" id="3.20.10.10">
    <property type="entry name" value="D-amino Acid Aminotransferase, subunit A, domain 2"/>
    <property type="match status" value="1"/>
</dbReference>
<dbReference type="PANTHER" id="PTHR42825:SF15">
    <property type="entry name" value="BRANCHED-CHAIN-AMINO-ACID AMINOTRANSFERASE"/>
    <property type="match status" value="1"/>
</dbReference>
<dbReference type="Proteomes" id="UP000657918">
    <property type="component" value="Unassembled WGS sequence"/>
</dbReference>
<evidence type="ECO:0000256" key="8">
    <source>
        <dbReference type="RuleBase" id="RU004517"/>
    </source>
</evidence>
<dbReference type="InterPro" id="IPR043131">
    <property type="entry name" value="BCAT-like_N"/>
</dbReference>
<evidence type="ECO:0000313" key="10">
    <source>
        <dbReference type="Proteomes" id="UP000657918"/>
    </source>
</evidence>